<sequence>MPCQRQRRIIASFSIPLGRSKNMTSKRRRLRLAQGKMWPRLAPKVTWSLQSKARLVCWTRAGFPTGSNSIERSMLSFLQATVFPQLQEPSKPQSQACLLGRGSVKSGFPSHRQYNMGVKLQGSIRRPADNANALLSIQFGTGAGEGRVVRARAKGKKVTEGLSGQVMLKEASGQDNSERRDGLTSQQGRTRNCCRQLLS</sequence>
<dbReference type="Proteomes" id="UP001275084">
    <property type="component" value="Unassembled WGS sequence"/>
</dbReference>
<evidence type="ECO:0000256" key="1">
    <source>
        <dbReference type="SAM" id="MobiDB-lite"/>
    </source>
</evidence>
<keyword evidence="3" id="KW-1185">Reference proteome</keyword>
<accession>A0AAJ0HVH6</accession>
<comment type="caution">
    <text evidence="2">The sequence shown here is derived from an EMBL/GenBank/DDBJ whole genome shotgun (WGS) entry which is preliminary data.</text>
</comment>
<organism evidence="2 3">
    <name type="scientific">Lasiosphaeria hispida</name>
    <dbReference type="NCBI Taxonomy" id="260671"/>
    <lineage>
        <taxon>Eukaryota</taxon>
        <taxon>Fungi</taxon>
        <taxon>Dikarya</taxon>
        <taxon>Ascomycota</taxon>
        <taxon>Pezizomycotina</taxon>
        <taxon>Sordariomycetes</taxon>
        <taxon>Sordariomycetidae</taxon>
        <taxon>Sordariales</taxon>
        <taxon>Lasiosphaeriaceae</taxon>
        <taxon>Lasiosphaeria</taxon>
    </lineage>
</organism>
<dbReference type="AlphaFoldDB" id="A0AAJ0HVH6"/>
<reference evidence="2" key="1">
    <citation type="journal article" date="2023" name="Mol. Phylogenet. Evol.">
        <title>Genome-scale phylogeny and comparative genomics of the fungal order Sordariales.</title>
        <authorList>
            <person name="Hensen N."/>
            <person name="Bonometti L."/>
            <person name="Westerberg I."/>
            <person name="Brannstrom I.O."/>
            <person name="Guillou S."/>
            <person name="Cros-Aarteil S."/>
            <person name="Calhoun S."/>
            <person name="Haridas S."/>
            <person name="Kuo A."/>
            <person name="Mondo S."/>
            <person name="Pangilinan J."/>
            <person name="Riley R."/>
            <person name="LaButti K."/>
            <person name="Andreopoulos B."/>
            <person name="Lipzen A."/>
            <person name="Chen C."/>
            <person name="Yan M."/>
            <person name="Daum C."/>
            <person name="Ng V."/>
            <person name="Clum A."/>
            <person name="Steindorff A."/>
            <person name="Ohm R.A."/>
            <person name="Martin F."/>
            <person name="Silar P."/>
            <person name="Natvig D.O."/>
            <person name="Lalanne C."/>
            <person name="Gautier V."/>
            <person name="Ament-Velasquez S.L."/>
            <person name="Kruys A."/>
            <person name="Hutchinson M.I."/>
            <person name="Powell A.J."/>
            <person name="Barry K."/>
            <person name="Miller A.N."/>
            <person name="Grigoriev I.V."/>
            <person name="Debuchy R."/>
            <person name="Gladieux P."/>
            <person name="Hiltunen Thoren M."/>
            <person name="Johannesson H."/>
        </authorList>
    </citation>
    <scope>NUCLEOTIDE SEQUENCE</scope>
    <source>
        <strain evidence="2">CBS 955.72</strain>
    </source>
</reference>
<evidence type="ECO:0000313" key="3">
    <source>
        <dbReference type="Proteomes" id="UP001275084"/>
    </source>
</evidence>
<dbReference type="EMBL" id="JAUIQD010000001">
    <property type="protein sequence ID" value="KAK3363369.1"/>
    <property type="molecule type" value="Genomic_DNA"/>
</dbReference>
<proteinExistence type="predicted"/>
<gene>
    <name evidence="2" type="ORF">B0T25DRAFT_38510</name>
</gene>
<evidence type="ECO:0000313" key="2">
    <source>
        <dbReference type="EMBL" id="KAK3363369.1"/>
    </source>
</evidence>
<name>A0AAJ0HVH6_9PEZI</name>
<reference evidence="2" key="2">
    <citation type="submission" date="2023-06" db="EMBL/GenBank/DDBJ databases">
        <authorList>
            <consortium name="Lawrence Berkeley National Laboratory"/>
            <person name="Haridas S."/>
            <person name="Hensen N."/>
            <person name="Bonometti L."/>
            <person name="Westerberg I."/>
            <person name="Brannstrom I.O."/>
            <person name="Guillou S."/>
            <person name="Cros-Aarteil S."/>
            <person name="Calhoun S."/>
            <person name="Kuo A."/>
            <person name="Mondo S."/>
            <person name="Pangilinan J."/>
            <person name="Riley R."/>
            <person name="Labutti K."/>
            <person name="Andreopoulos B."/>
            <person name="Lipzen A."/>
            <person name="Chen C."/>
            <person name="Yanf M."/>
            <person name="Daum C."/>
            <person name="Ng V."/>
            <person name="Clum A."/>
            <person name="Steindorff A."/>
            <person name="Ohm R."/>
            <person name="Martin F."/>
            <person name="Silar P."/>
            <person name="Natvig D."/>
            <person name="Lalanne C."/>
            <person name="Gautier V."/>
            <person name="Ament-Velasquez S.L."/>
            <person name="Kruys A."/>
            <person name="Hutchinson M.I."/>
            <person name="Powell A.J."/>
            <person name="Barry K."/>
            <person name="Miller A.N."/>
            <person name="Grigoriev I.V."/>
            <person name="Debuchy R."/>
            <person name="Gladieux P."/>
            <person name="Thoren M.H."/>
            <person name="Johannesson H."/>
        </authorList>
    </citation>
    <scope>NUCLEOTIDE SEQUENCE</scope>
    <source>
        <strain evidence="2">CBS 955.72</strain>
    </source>
</reference>
<feature type="region of interest" description="Disordered" evidence="1">
    <location>
        <begin position="170"/>
        <end position="191"/>
    </location>
</feature>
<protein>
    <submittedName>
        <fullName evidence="2">Uncharacterized protein</fullName>
    </submittedName>
</protein>